<dbReference type="OrthoDB" id="5336934at2759"/>
<organism evidence="2 3">
    <name type="scientific">Arthrobotrys flagrans</name>
    <name type="common">Nematode-trapping fungus</name>
    <name type="synonym">Trichothecium flagrans</name>
    <dbReference type="NCBI Taxonomy" id="97331"/>
    <lineage>
        <taxon>Eukaryota</taxon>
        <taxon>Fungi</taxon>
        <taxon>Dikarya</taxon>
        <taxon>Ascomycota</taxon>
        <taxon>Pezizomycotina</taxon>
        <taxon>Orbiliomycetes</taxon>
        <taxon>Orbiliales</taxon>
        <taxon>Orbiliaceae</taxon>
        <taxon>Arthrobotrys</taxon>
    </lineage>
</organism>
<name>A0A437A4E6_ARTFL</name>
<dbReference type="Proteomes" id="UP000283090">
    <property type="component" value="Unassembled WGS sequence"/>
</dbReference>
<dbReference type="AlphaFoldDB" id="A0A437A4E6"/>
<dbReference type="GeneID" id="93586657"/>
<reference evidence="2 3" key="1">
    <citation type="submission" date="2019-01" db="EMBL/GenBank/DDBJ databases">
        <title>Intercellular communication is required for trap formation in the nematode-trapping fungus Duddingtonia flagrans.</title>
        <authorList>
            <person name="Youssar L."/>
            <person name="Wernet V."/>
            <person name="Hensel N."/>
            <person name="Hildebrandt H.-G."/>
            <person name="Fischer R."/>
        </authorList>
    </citation>
    <scope>NUCLEOTIDE SEQUENCE [LARGE SCALE GENOMIC DNA]</scope>
    <source>
        <strain evidence="2 3">CBS H-5679</strain>
    </source>
</reference>
<keyword evidence="3" id="KW-1185">Reference proteome</keyword>
<sequence length="458" mass="51021">MTSKPDSEEDLAVMKIIEEPLDDLVCWKLAPAPKKLLPALGHCQEIIPSGTSSLSEEDAESTVEQTSETPSESDTASTVERALNTPSEADPASIVELPLDAPDEVDITIKVKLTENHNFTIMIMDESKGKMLEFLVSDSILAASSQYFKVLFRMGDSGVQVDQQGESPVTSPVTSALLRTIGHTYIQCRGDPLALHSILGIIHFCPDENLFDIDFSLLTNIAFVAEEFSWNKALLPWSTVWLTKYSQHALDPGFENWLYVSKVFGSNERVDELVKLLARTCAVSKYDTSKIFRNVSDTLQELNTTLWPPEIKDRILDLRRQRIEHLYASIQILTTVLRSNRTARSSLMSWLNYAKGSELRARLCSSPVCRPLAFGSLVQSIDSREGGFDPEFSSWSGSADGLEKEINKITFNTLAEVILGHKCALQHLKTNLTKCLEDETLLDWGSRTKKIFEEAAVA</sequence>
<dbReference type="VEuPathDB" id="FungiDB:DFL_004346"/>
<evidence type="ECO:0000313" key="3">
    <source>
        <dbReference type="Proteomes" id="UP000283090"/>
    </source>
</evidence>
<evidence type="ECO:0000256" key="1">
    <source>
        <dbReference type="SAM" id="MobiDB-lite"/>
    </source>
</evidence>
<comment type="caution">
    <text evidence="2">The sequence shown here is derived from an EMBL/GenBank/DDBJ whole genome shotgun (WGS) entry which is preliminary data.</text>
</comment>
<evidence type="ECO:0008006" key="4">
    <source>
        <dbReference type="Google" id="ProtNLM"/>
    </source>
</evidence>
<accession>A0A437A4E6</accession>
<feature type="region of interest" description="Disordered" evidence="1">
    <location>
        <begin position="49"/>
        <end position="92"/>
    </location>
</feature>
<dbReference type="EMBL" id="SAEB01000006">
    <property type="protein sequence ID" value="RVD86052.1"/>
    <property type="molecule type" value="Genomic_DNA"/>
</dbReference>
<proteinExistence type="predicted"/>
<evidence type="ECO:0000313" key="2">
    <source>
        <dbReference type="EMBL" id="RVD86052.1"/>
    </source>
</evidence>
<gene>
    <name evidence="2" type="ORF">DFL_004346</name>
</gene>
<protein>
    <recommendedName>
        <fullName evidence="4">BTB domain-containing protein</fullName>
    </recommendedName>
</protein>
<feature type="compositionally biased region" description="Polar residues" evidence="1">
    <location>
        <begin position="62"/>
        <end position="78"/>
    </location>
</feature>
<dbReference type="RefSeq" id="XP_067491596.1">
    <property type="nucleotide sequence ID" value="XM_067633427.1"/>
</dbReference>